<accession>A0AAE1RKB4</accession>
<proteinExistence type="predicted"/>
<dbReference type="GO" id="GO:0005524">
    <property type="term" value="F:ATP binding"/>
    <property type="evidence" value="ECO:0007669"/>
    <property type="project" value="UniProtKB-UniRule"/>
</dbReference>
<dbReference type="SUPFAM" id="SSF56112">
    <property type="entry name" value="Protein kinase-like (PK-like)"/>
    <property type="match status" value="1"/>
</dbReference>
<keyword evidence="1" id="KW-0547">Nucleotide-binding</keyword>
<dbReference type="GO" id="GO:0004672">
    <property type="term" value="F:protein kinase activity"/>
    <property type="evidence" value="ECO:0007669"/>
    <property type="project" value="InterPro"/>
</dbReference>
<sequence length="130" mass="14715">MSYIALTGPCDDDSEDYGYDENEGYYNEDMKQMKTANPIEKNESIDLLLKRSLQRKNDCEFMFSSSIIKSKLKAATKNFNSTTRIGKGGFGYVYKATVKSGEGSVKKIDVAVKRLGSKRSRVTTFFFKLE</sequence>
<dbReference type="Gene3D" id="3.30.200.20">
    <property type="entry name" value="Phosphorylase Kinase, domain 1"/>
    <property type="match status" value="1"/>
</dbReference>
<dbReference type="EMBL" id="JAVYJV010000015">
    <property type="protein sequence ID" value="KAK4353278.1"/>
    <property type="molecule type" value="Genomic_DNA"/>
</dbReference>
<evidence type="ECO:0000256" key="1">
    <source>
        <dbReference type="PROSITE-ProRule" id="PRU10141"/>
    </source>
</evidence>
<name>A0AAE1RKB4_9SOLA</name>
<reference evidence="3" key="1">
    <citation type="submission" date="2023-12" db="EMBL/GenBank/DDBJ databases">
        <title>Genome assembly of Anisodus tanguticus.</title>
        <authorList>
            <person name="Wang Y.-J."/>
        </authorList>
    </citation>
    <scope>NUCLEOTIDE SEQUENCE</scope>
    <source>
        <strain evidence="3">KB-2021</strain>
        <tissue evidence="3">Leaf</tissue>
    </source>
</reference>
<dbReference type="PROSITE" id="PS50011">
    <property type="entry name" value="PROTEIN_KINASE_DOM"/>
    <property type="match status" value="1"/>
</dbReference>
<dbReference type="InterPro" id="IPR011009">
    <property type="entry name" value="Kinase-like_dom_sf"/>
</dbReference>
<dbReference type="AlphaFoldDB" id="A0AAE1RKB4"/>
<dbReference type="Proteomes" id="UP001291623">
    <property type="component" value="Unassembled WGS sequence"/>
</dbReference>
<feature type="binding site" evidence="1">
    <location>
        <position position="113"/>
    </location>
    <ligand>
        <name>ATP</name>
        <dbReference type="ChEBI" id="CHEBI:30616"/>
    </ligand>
</feature>
<gene>
    <name evidence="3" type="ORF">RND71_028796</name>
</gene>
<evidence type="ECO:0000313" key="4">
    <source>
        <dbReference type="Proteomes" id="UP001291623"/>
    </source>
</evidence>
<dbReference type="PROSITE" id="PS00107">
    <property type="entry name" value="PROTEIN_KINASE_ATP"/>
    <property type="match status" value="1"/>
</dbReference>
<keyword evidence="4" id="KW-1185">Reference proteome</keyword>
<evidence type="ECO:0000313" key="3">
    <source>
        <dbReference type="EMBL" id="KAK4353278.1"/>
    </source>
</evidence>
<dbReference type="InterPro" id="IPR017441">
    <property type="entry name" value="Protein_kinase_ATP_BS"/>
</dbReference>
<organism evidence="3 4">
    <name type="scientific">Anisodus tanguticus</name>
    <dbReference type="NCBI Taxonomy" id="243964"/>
    <lineage>
        <taxon>Eukaryota</taxon>
        <taxon>Viridiplantae</taxon>
        <taxon>Streptophyta</taxon>
        <taxon>Embryophyta</taxon>
        <taxon>Tracheophyta</taxon>
        <taxon>Spermatophyta</taxon>
        <taxon>Magnoliopsida</taxon>
        <taxon>eudicotyledons</taxon>
        <taxon>Gunneridae</taxon>
        <taxon>Pentapetalae</taxon>
        <taxon>asterids</taxon>
        <taxon>lamiids</taxon>
        <taxon>Solanales</taxon>
        <taxon>Solanaceae</taxon>
        <taxon>Solanoideae</taxon>
        <taxon>Hyoscyameae</taxon>
        <taxon>Anisodus</taxon>
    </lineage>
</organism>
<dbReference type="InterPro" id="IPR000719">
    <property type="entry name" value="Prot_kinase_dom"/>
</dbReference>
<evidence type="ECO:0000259" key="2">
    <source>
        <dbReference type="PROSITE" id="PS50011"/>
    </source>
</evidence>
<keyword evidence="1" id="KW-0067">ATP-binding</keyword>
<feature type="domain" description="Protein kinase" evidence="2">
    <location>
        <begin position="79"/>
        <end position="130"/>
    </location>
</feature>
<comment type="caution">
    <text evidence="3">The sequence shown here is derived from an EMBL/GenBank/DDBJ whole genome shotgun (WGS) entry which is preliminary data.</text>
</comment>
<protein>
    <recommendedName>
        <fullName evidence="2">Protein kinase domain-containing protein</fullName>
    </recommendedName>
</protein>